<proteinExistence type="inferred from homology"/>
<keyword evidence="16" id="KW-1185">Reference proteome</keyword>
<protein>
    <recommendedName>
        <fullName evidence="4">Deoxyribodipyrimidine photo-lyase</fullName>
        <ecNumber evidence="3">4.1.99.3</ecNumber>
    </recommendedName>
    <alternativeName>
        <fullName evidence="11">DNA photolyase</fullName>
    </alternativeName>
</protein>
<comment type="function">
    <text evidence="13">Involved in repair of UV radiation-induced DNA damage. Catalyzes the light-dependent monomerization (300-600 nm) of cyclobutylpyrimidine dimers (CPDs), which are formed between adjacent bases on the same DNA strand upon exposure to ultraviolet radiation. Required for plant survival in the presence of UV-B light. Not involved in the repair of (6-4) photoproducts.</text>
</comment>
<evidence type="ECO:0000256" key="7">
    <source>
        <dbReference type="ARBA" id="ARBA00022827"/>
    </source>
</evidence>
<dbReference type="PROSITE" id="PS01083">
    <property type="entry name" value="DNA_PHOTOLYASES_2_1"/>
    <property type="match status" value="1"/>
</dbReference>
<dbReference type="Pfam" id="PF00875">
    <property type="entry name" value="DNA_photolyase"/>
    <property type="match status" value="1"/>
</dbReference>
<dbReference type="InterPro" id="IPR036155">
    <property type="entry name" value="Crypto/Photolyase_N_sf"/>
</dbReference>
<dbReference type="InterPro" id="IPR036134">
    <property type="entry name" value="Crypto/Photolyase_FAD-like_sf"/>
</dbReference>
<dbReference type="PROSITE" id="PS01084">
    <property type="entry name" value="DNA_PHOTOLYASES_2_2"/>
    <property type="match status" value="1"/>
</dbReference>
<evidence type="ECO:0000256" key="3">
    <source>
        <dbReference type="ARBA" id="ARBA00013149"/>
    </source>
</evidence>
<dbReference type="InterPro" id="IPR032673">
    <property type="entry name" value="DNA_photolyase_2_CS"/>
</dbReference>
<dbReference type="InterPro" id="IPR014729">
    <property type="entry name" value="Rossmann-like_a/b/a_fold"/>
</dbReference>
<dbReference type="PANTHER" id="PTHR10211:SF0">
    <property type="entry name" value="DEOXYRIBODIPYRIMIDINE PHOTO-LYASE"/>
    <property type="match status" value="1"/>
</dbReference>
<evidence type="ECO:0000256" key="10">
    <source>
        <dbReference type="ARBA" id="ARBA00023239"/>
    </source>
</evidence>
<evidence type="ECO:0000256" key="12">
    <source>
        <dbReference type="ARBA" id="ARBA00033999"/>
    </source>
</evidence>
<dbReference type="NCBIfam" id="TIGR00591">
    <property type="entry name" value="phr2"/>
    <property type="match status" value="1"/>
</dbReference>
<dbReference type="OrthoDB" id="496749at2759"/>
<evidence type="ECO:0000256" key="6">
    <source>
        <dbReference type="ARBA" id="ARBA00022763"/>
    </source>
</evidence>
<organism evidence="15 16">
    <name type="scientific">Zostera marina</name>
    <name type="common">Eelgrass</name>
    <dbReference type="NCBI Taxonomy" id="29655"/>
    <lineage>
        <taxon>Eukaryota</taxon>
        <taxon>Viridiplantae</taxon>
        <taxon>Streptophyta</taxon>
        <taxon>Embryophyta</taxon>
        <taxon>Tracheophyta</taxon>
        <taxon>Spermatophyta</taxon>
        <taxon>Magnoliopsida</taxon>
        <taxon>Liliopsida</taxon>
        <taxon>Zosteraceae</taxon>
        <taxon>Zostera</taxon>
    </lineage>
</organism>
<dbReference type="Gene3D" id="1.10.579.10">
    <property type="entry name" value="DNA Cyclobutane Dipyrimidine Photolyase, subunit A, domain 3"/>
    <property type="match status" value="1"/>
</dbReference>
<dbReference type="GO" id="GO:0003677">
    <property type="term" value="F:DNA binding"/>
    <property type="evidence" value="ECO:0007669"/>
    <property type="project" value="UniProtKB-KW"/>
</dbReference>
<dbReference type="FunFam" id="1.25.40.80:FF:000004">
    <property type="entry name" value="Deoxyribodipyrimidine photolyase"/>
    <property type="match status" value="1"/>
</dbReference>
<dbReference type="Gene3D" id="3.40.50.620">
    <property type="entry name" value="HUPs"/>
    <property type="match status" value="1"/>
</dbReference>
<dbReference type="PANTHER" id="PTHR10211">
    <property type="entry name" value="DEOXYRIBODIPYRIMIDINE PHOTOLYASE"/>
    <property type="match status" value="1"/>
</dbReference>
<keyword evidence="6" id="KW-0227">DNA damage</keyword>
<gene>
    <name evidence="15" type="ORF">ZOSMA_158G00230</name>
</gene>
<sequence>MAMNTSVAFASCGAVHPGRIRTLKPSASSPSIPTAGPVVYWMFRDQRCRDNWALIHTVDIANRTKSPVSVVFNLFHRFLGAHSRQLGFMIHGLRQLQSSLHSLGIPFFLVRGDVVENLPRFVRECKATAVVTDFTPLREVRKWKEAICECLLDVPFYEVDAHNVVPVWVASPKLEYSARTLRLKINKLLPEYLVEFPQSFSPTEEWKADLPVKIDWDHLIHDVVRDGGDEVPMVDWCVPGENAAMEMLMGSKSGFLTKRIKGYLNDRNNPTKPNGLSCLSPYLHFGQISAQRCALEARIFKKSSSQSVDAFLEELIVRRELADNFCYYQPQYDSIHGAWDWAHTTLMNHASDKREHIYMKVELENAKTYDPLWNASQLEMVHSGKMHGFMRMYWAKKILEWTIGPEEALSIAIYLNDKYEIDGRDPCGYVGCMWSICGVHDQGWRERPVFGKIRYMNYAGCKRKFDVDGYIAYVRKLVGETKKRKIESLLSNPTSKVPKND</sequence>
<keyword evidence="5" id="KW-0285">Flavoprotein</keyword>
<dbReference type="GO" id="GO:0003904">
    <property type="term" value="F:deoxyribodipyrimidine photo-lyase activity"/>
    <property type="evidence" value="ECO:0000318"/>
    <property type="project" value="GO_Central"/>
</dbReference>
<evidence type="ECO:0000259" key="14">
    <source>
        <dbReference type="PROSITE" id="PS51645"/>
    </source>
</evidence>
<evidence type="ECO:0000256" key="13">
    <source>
        <dbReference type="ARBA" id="ARBA00055119"/>
    </source>
</evidence>
<dbReference type="EMBL" id="LFYR01000614">
    <property type="protein sequence ID" value="KMZ72913.1"/>
    <property type="molecule type" value="Genomic_DNA"/>
</dbReference>
<dbReference type="SUPFAM" id="SSF52425">
    <property type="entry name" value="Cryptochrome/photolyase, N-terminal domain"/>
    <property type="match status" value="1"/>
</dbReference>
<evidence type="ECO:0000313" key="15">
    <source>
        <dbReference type="EMBL" id="KMZ72913.1"/>
    </source>
</evidence>
<dbReference type="GO" id="GO:0000719">
    <property type="term" value="P:photoreactive repair"/>
    <property type="evidence" value="ECO:0000318"/>
    <property type="project" value="GO_Central"/>
</dbReference>
<dbReference type="FunFam" id="1.10.579.10:FF:000002">
    <property type="entry name" value="Deoxyribodipyrimidine photolyase"/>
    <property type="match status" value="1"/>
</dbReference>
<comment type="caution">
    <text evidence="15">The sequence shown here is derived from an EMBL/GenBank/DDBJ whole genome shotgun (WGS) entry which is preliminary data.</text>
</comment>
<dbReference type="InterPro" id="IPR052219">
    <property type="entry name" value="Photolyase_Class-2"/>
</dbReference>
<keyword evidence="7" id="KW-0274">FAD</keyword>
<evidence type="ECO:0000256" key="4">
    <source>
        <dbReference type="ARBA" id="ARBA00014046"/>
    </source>
</evidence>
<evidence type="ECO:0000256" key="5">
    <source>
        <dbReference type="ARBA" id="ARBA00022630"/>
    </source>
</evidence>
<dbReference type="AlphaFoldDB" id="A0A0K9PV43"/>
<comment type="similarity">
    <text evidence="2">Belongs to the DNA photolyase class-2 family.</text>
</comment>
<feature type="domain" description="Photolyase/cryptochrome alpha/beta" evidence="14">
    <location>
        <begin position="36"/>
        <end position="167"/>
    </location>
</feature>
<name>A0A0K9PV43_ZOSMR</name>
<dbReference type="PROSITE" id="PS51645">
    <property type="entry name" value="PHR_CRY_ALPHA_BETA"/>
    <property type="match status" value="1"/>
</dbReference>
<evidence type="ECO:0000256" key="8">
    <source>
        <dbReference type="ARBA" id="ARBA00023125"/>
    </source>
</evidence>
<dbReference type="STRING" id="29655.A0A0K9PV43"/>
<accession>A0A0K9PV43</accession>
<dbReference type="EC" id="4.1.99.3" evidence="3"/>
<dbReference type="OMA" id="IHNYLRM"/>
<reference evidence="16" key="1">
    <citation type="journal article" date="2016" name="Nature">
        <title>The genome of the seagrass Zostera marina reveals angiosperm adaptation to the sea.</title>
        <authorList>
            <person name="Olsen J.L."/>
            <person name="Rouze P."/>
            <person name="Verhelst B."/>
            <person name="Lin Y.-C."/>
            <person name="Bayer T."/>
            <person name="Collen J."/>
            <person name="Dattolo E."/>
            <person name="De Paoli E."/>
            <person name="Dittami S."/>
            <person name="Maumus F."/>
            <person name="Michel G."/>
            <person name="Kersting A."/>
            <person name="Lauritano C."/>
            <person name="Lohaus R."/>
            <person name="Toepel M."/>
            <person name="Tonon T."/>
            <person name="Vanneste K."/>
            <person name="Amirebrahimi M."/>
            <person name="Brakel J."/>
            <person name="Bostroem C."/>
            <person name="Chovatia M."/>
            <person name="Grimwood J."/>
            <person name="Jenkins J.W."/>
            <person name="Jueterbock A."/>
            <person name="Mraz A."/>
            <person name="Stam W.T."/>
            <person name="Tice H."/>
            <person name="Bornberg-Bauer E."/>
            <person name="Green P.J."/>
            <person name="Pearson G.A."/>
            <person name="Procaccini G."/>
            <person name="Duarte C.M."/>
            <person name="Schmutz J."/>
            <person name="Reusch T.B.H."/>
            <person name="Van de Peer Y."/>
        </authorList>
    </citation>
    <scope>NUCLEOTIDE SEQUENCE [LARGE SCALE GENOMIC DNA]</scope>
    <source>
        <strain evidence="16">cv. Finnish</strain>
    </source>
</reference>
<dbReference type="InterPro" id="IPR008148">
    <property type="entry name" value="DNA_photolyase_2"/>
</dbReference>
<evidence type="ECO:0000256" key="2">
    <source>
        <dbReference type="ARBA" id="ARBA00006409"/>
    </source>
</evidence>
<comment type="catalytic activity">
    <reaction evidence="12">
        <text>cyclobutadipyrimidine (in DNA) = 2 pyrimidine residues (in DNA).</text>
        <dbReference type="EC" id="4.1.99.3"/>
    </reaction>
</comment>
<dbReference type="FunFam" id="3.40.50.620:FF:000110">
    <property type="entry name" value="Deoxyribodipyrimidine photolyase"/>
    <property type="match status" value="1"/>
</dbReference>
<evidence type="ECO:0000256" key="11">
    <source>
        <dbReference type="ARBA" id="ARBA00031671"/>
    </source>
</evidence>
<evidence type="ECO:0000256" key="1">
    <source>
        <dbReference type="ARBA" id="ARBA00001974"/>
    </source>
</evidence>
<keyword evidence="10 15" id="KW-0456">Lyase</keyword>
<dbReference type="Gene3D" id="1.25.40.80">
    <property type="match status" value="1"/>
</dbReference>
<evidence type="ECO:0000313" key="16">
    <source>
        <dbReference type="Proteomes" id="UP000036987"/>
    </source>
</evidence>
<keyword evidence="9" id="KW-0234">DNA repair</keyword>
<dbReference type="InterPro" id="IPR006050">
    <property type="entry name" value="DNA_photolyase_N"/>
</dbReference>
<keyword evidence="8" id="KW-0238">DNA-binding</keyword>
<dbReference type="SUPFAM" id="SSF48173">
    <property type="entry name" value="Cryptochrome/photolyase FAD-binding domain"/>
    <property type="match status" value="1"/>
</dbReference>
<dbReference type="Proteomes" id="UP000036987">
    <property type="component" value="Unassembled WGS sequence"/>
</dbReference>
<comment type="cofactor">
    <cofactor evidence="1">
        <name>FAD</name>
        <dbReference type="ChEBI" id="CHEBI:57692"/>
    </cofactor>
</comment>
<dbReference type="GO" id="GO:0009650">
    <property type="term" value="P:UV protection"/>
    <property type="evidence" value="ECO:0007669"/>
    <property type="project" value="UniProtKB-ARBA"/>
</dbReference>
<evidence type="ECO:0000256" key="9">
    <source>
        <dbReference type="ARBA" id="ARBA00023204"/>
    </source>
</evidence>